<dbReference type="InterPro" id="IPR017927">
    <property type="entry name" value="FAD-bd_FR_type"/>
</dbReference>
<dbReference type="Pfam" id="PF00111">
    <property type="entry name" value="Fer2"/>
    <property type="match status" value="1"/>
</dbReference>
<dbReference type="PROSITE" id="PS00197">
    <property type="entry name" value="2FE2S_FER_1"/>
    <property type="match status" value="1"/>
</dbReference>
<dbReference type="InterPro" id="IPR012675">
    <property type="entry name" value="Beta-grasp_dom_sf"/>
</dbReference>
<dbReference type="GO" id="GO:0016491">
    <property type="term" value="F:oxidoreductase activity"/>
    <property type="evidence" value="ECO:0007669"/>
    <property type="project" value="UniProtKB-KW"/>
</dbReference>
<evidence type="ECO:0000256" key="5">
    <source>
        <dbReference type="ARBA" id="ARBA00023002"/>
    </source>
</evidence>
<accession>A0A9W4BDD2</accession>
<dbReference type="PANTHER" id="PTHR47354">
    <property type="entry name" value="NADH OXIDOREDUCTASE HCR"/>
    <property type="match status" value="1"/>
</dbReference>
<dbReference type="SUPFAM" id="SSF63380">
    <property type="entry name" value="Riboflavin synthase domain-like"/>
    <property type="match status" value="1"/>
</dbReference>
<dbReference type="CDD" id="cd00207">
    <property type="entry name" value="fer2"/>
    <property type="match status" value="1"/>
</dbReference>
<dbReference type="Proteomes" id="UP000465785">
    <property type="component" value="Chromosome"/>
</dbReference>
<dbReference type="PROSITE" id="PS51384">
    <property type="entry name" value="FAD_FR"/>
    <property type="match status" value="1"/>
</dbReference>
<keyword evidence="4" id="KW-0479">Metal-binding</keyword>
<dbReference type="InterPro" id="IPR036010">
    <property type="entry name" value="2Fe-2S_ferredoxin-like_sf"/>
</dbReference>
<dbReference type="GO" id="GO:0046872">
    <property type="term" value="F:metal ion binding"/>
    <property type="evidence" value="ECO:0007669"/>
    <property type="project" value="UniProtKB-KW"/>
</dbReference>
<keyword evidence="11" id="KW-1185">Reference proteome</keyword>
<feature type="domain" description="FAD-binding FR-type" evidence="9">
    <location>
        <begin position="51"/>
        <end position="155"/>
    </location>
</feature>
<dbReference type="InterPro" id="IPR001041">
    <property type="entry name" value="2Fe-2S_ferredoxin-type"/>
</dbReference>
<evidence type="ECO:0000259" key="9">
    <source>
        <dbReference type="PROSITE" id="PS51384"/>
    </source>
</evidence>
<dbReference type="GO" id="GO:0051537">
    <property type="term" value="F:2 iron, 2 sulfur cluster binding"/>
    <property type="evidence" value="ECO:0007669"/>
    <property type="project" value="UniProtKB-KW"/>
</dbReference>
<evidence type="ECO:0000256" key="1">
    <source>
        <dbReference type="ARBA" id="ARBA00001974"/>
    </source>
</evidence>
<evidence type="ECO:0000256" key="3">
    <source>
        <dbReference type="ARBA" id="ARBA00022714"/>
    </source>
</evidence>
<dbReference type="PRINTS" id="PR00409">
    <property type="entry name" value="PHDIOXRDTASE"/>
</dbReference>
<comment type="cofactor">
    <cofactor evidence="1">
        <name>FAD</name>
        <dbReference type="ChEBI" id="CHEBI:57692"/>
    </cofactor>
</comment>
<sequence>MGLRERYRQLPTNPLRPGRRDVMMGFAGAVISGMDALSGVTRRVRLPEASDRTRLLRVVDRQTVAHDENMVALTFAAADGGPLPRWHPGAHIDVGLPSGRLRQYSLCGDPDRTDVYRIAVRRIPDGGGGSIEVHAALQVGATATTQGPRNAFPLTVPGYGSPTHRFRFIAGGIGITPILPMLAVARRLGVDWSMVYAGRTRDSLPFLDDVAEFGEQVRIHTDDDSGLPTASDLLGDCPDGTAVYACGPAPMLTAIRSELAGRDKVELHYERFAAPPVVDGTEFDVTVASTGQQIRVAADETLLAALKRADVDAPYSCQQGFCGTCRTRVLGVVAGAVDHRDTLLTDPEHENRMMLICISRATDGSRLTLDL</sequence>
<protein>
    <submittedName>
        <fullName evidence="10">Ferredoxin</fullName>
    </submittedName>
</protein>
<feature type="domain" description="2Fe-2S ferredoxin-type" evidence="8">
    <location>
        <begin position="283"/>
        <end position="371"/>
    </location>
</feature>
<dbReference type="SUPFAM" id="SSF52343">
    <property type="entry name" value="Ferredoxin reductase-like, C-terminal NADP-linked domain"/>
    <property type="match status" value="1"/>
</dbReference>
<proteinExistence type="predicted"/>
<dbReference type="CDD" id="cd06185">
    <property type="entry name" value="PDR_like"/>
    <property type="match status" value="1"/>
</dbReference>
<dbReference type="Gene3D" id="3.10.20.30">
    <property type="match status" value="1"/>
</dbReference>
<keyword evidence="6" id="KW-0408">Iron</keyword>
<evidence type="ECO:0000259" key="8">
    <source>
        <dbReference type="PROSITE" id="PS51085"/>
    </source>
</evidence>
<organism evidence="10 11">
    <name type="scientific">Mycobacterium gallinarum</name>
    <dbReference type="NCBI Taxonomy" id="39689"/>
    <lineage>
        <taxon>Bacteria</taxon>
        <taxon>Bacillati</taxon>
        <taxon>Actinomycetota</taxon>
        <taxon>Actinomycetes</taxon>
        <taxon>Mycobacteriales</taxon>
        <taxon>Mycobacteriaceae</taxon>
        <taxon>Mycobacterium</taxon>
    </lineage>
</organism>
<gene>
    <name evidence="10" type="ORF">MGALJ_17710</name>
</gene>
<dbReference type="AlphaFoldDB" id="A0A9W4BDD2"/>
<evidence type="ECO:0000256" key="4">
    <source>
        <dbReference type="ARBA" id="ARBA00022723"/>
    </source>
</evidence>
<dbReference type="RefSeq" id="WP_163728602.1">
    <property type="nucleotide sequence ID" value="NZ_AP022601.1"/>
</dbReference>
<evidence type="ECO:0000256" key="7">
    <source>
        <dbReference type="ARBA" id="ARBA00023014"/>
    </source>
</evidence>
<reference evidence="10 11" key="1">
    <citation type="journal article" date="2019" name="Emerg. Microbes Infect.">
        <title>Comprehensive subspecies identification of 175 nontuberculous mycobacteria species based on 7547 genomic profiles.</title>
        <authorList>
            <person name="Matsumoto Y."/>
            <person name="Kinjo T."/>
            <person name="Motooka D."/>
            <person name="Nabeya D."/>
            <person name="Jung N."/>
            <person name="Uechi K."/>
            <person name="Horii T."/>
            <person name="Iida T."/>
            <person name="Fujita J."/>
            <person name="Nakamura S."/>
        </authorList>
    </citation>
    <scope>NUCLEOTIDE SEQUENCE [LARGE SCALE GENOMIC DNA]</scope>
    <source>
        <strain evidence="10 11">JCM 6399</strain>
    </source>
</reference>
<dbReference type="InterPro" id="IPR039261">
    <property type="entry name" value="FNR_nucleotide-bd"/>
</dbReference>
<evidence type="ECO:0000313" key="11">
    <source>
        <dbReference type="Proteomes" id="UP000465785"/>
    </source>
</evidence>
<dbReference type="PANTHER" id="PTHR47354:SF1">
    <property type="entry name" value="CARNITINE MONOOXYGENASE REDUCTASE SUBUNIT"/>
    <property type="match status" value="1"/>
</dbReference>
<dbReference type="Gene3D" id="2.40.30.10">
    <property type="entry name" value="Translation factors"/>
    <property type="match status" value="1"/>
</dbReference>
<evidence type="ECO:0000256" key="2">
    <source>
        <dbReference type="ARBA" id="ARBA00022630"/>
    </source>
</evidence>
<keyword evidence="5" id="KW-0560">Oxidoreductase</keyword>
<evidence type="ECO:0000256" key="6">
    <source>
        <dbReference type="ARBA" id="ARBA00023004"/>
    </source>
</evidence>
<keyword evidence="3" id="KW-0001">2Fe-2S</keyword>
<dbReference type="KEGG" id="mgau:MGALJ_17710"/>
<dbReference type="PROSITE" id="PS51085">
    <property type="entry name" value="2FE2S_FER_2"/>
    <property type="match status" value="1"/>
</dbReference>
<dbReference type="EMBL" id="AP022601">
    <property type="protein sequence ID" value="BBY92102.1"/>
    <property type="molecule type" value="Genomic_DNA"/>
</dbReference>
<dbReference type="SUPFAM" id="SSF54292">
    <property type="entry name" value="2Fe-2S ferredoxin-like"/>
    <property type="match status" value="1"/>
</dbReference>
<dbReference type="InterPro" id="IPR006058">
    <property type="entry name" value="2Fe2S_fd_BS"/>
</dbReference>
<evidence type="ECO:0000313" key="10">
    <source>
        <dbReference type="EMBL" id="BBY92102.1"/>
    </source>
</evidence>
<dbReference type="Gene3D" id="3.40.50.80">
    <property type="entry name" value="Nucleotide-binding domain of ferredoxin-NADP reductase (FNR) module"/>
    <property type="match status" value="1"/>
</dbReference>
<dbReference type="InterPro" id="IPR050415">
    <property type="entry name" value="MRET"/>
</dbReference>
<keyword evidence="2" id="KW-0285">Flavoprotein</keyword>
<keyword evidence="7" id="KW-0411">Iron-sulfur</keyword>
<dbReference type="InterPro" id="IPR017938">
    <property type="entry name" value="Riboflavin_synthase-like_b-brl"/>
</dbReference>
<name>A0A9W4BDD2_9MYCO</name>